<proteinExistence type="predicted"/>
<keyword evidence="1" id="KW-0175">Coiled coil</keyword>
<feature type="region of interest" description="Disordered" evidence="2">
    <location>
        <begin position="87"/>
        <end position="106"/>
    </location>
</feature>
<dbReference type="OrthoDB" id="10454102at2759"/>
<protein>
    <submittedName>
        <fullName evidence="3">Uncharacterized protein</fullName>
    </submittedName>
</protein>
<comment type="caution">
    <text evidence="3">The sequence shown here is derived from an EMBL/GenBank/DDBJ whole genome shotgun (WGS) entry which is preliminary data.</text>
</comment>
<dbReference type="Proteomes" id="UP000683360">
    <property type="component" value="Unassembled WGS sequence"/>
</dbReference>
<reference evidence="3" key="1">
    <citation type="submission" date="2021-03" db="EMBL/GenBank/DDBJ databases">
        <authorList>
            <person name="Bekaert M."/>
        </authorList>
    </citation>
    <scope>NUCLEOTIDE SEQUENCE</scope>
</reference>
<evidence type="ECO:0000313" key="4">
    <source>
        <dbReference type="Proteomes" id="UP000683360"/>
    </source>
</evidence>
<gene>
    <name evidence="3" type="ORF">MEDL_7609</name>
</gene>
<feature type="region of interest" description="Disordered" evidence="2">
    <location>
        <begin position="123"/>
        <end position="146"/>
    </location>
</feature>
<dbReference type="EMBL" id="CAJPWZ010000392">
    <property type="protein sequence ID" value="CAG2192449.1"/>
    <property type="molecule type" value="Genomic_DNA"/>
</dbReference>
<feature type="coiled-coil region" evidence="1">
    <location>
        <begin position="151"/>
        <end position="178"/>
    </location>
</feature>
<feature type="compositionally biased region" description="Polar residues" evidence="2">
    <location>
        <begin position="93"/>
        <end position="106"/>
    </location>
</feature>
<feature type="region of interest" description="Disordered" evidence="2">
    <location>
        <begin position="30"/>
        <end position="66"/>
    </location>
</feature>
<evidence type="ECO:0000313" key="3">
    <source>
        <dbReference type="EMBL" id="CAG2192449.1"/>
    </source>
</evidence>
<organism evidence="3 4">
    <name type="scientific">Mytilus edulis</name>
    <name type="common">Blue mussel</name>
    <dbReference type="NCBI Taxonomy" id="6550"/>
    <lineage>
        <taxon>Eukaryota</taxon>
        <taxon>Metazoa</taxon>
        <taxon>Spiralia</taxon>
        <taxon>Lophotrochozoa</taxon>
        <taxon>Mollusca</taxon>
        <taxon>Bivalvia</taxon>
        <taxon>Autobranchia</taxon>
        <taxon>Pteriomorphia</taxon>
        <taxon>Mytilida</taxon>
        <taxon>Mytiloidea</taxon>
        <taxon>Mytilidae</taxon>
        <taxon>Mytilinae</taxon>
        <taxon>Mytilus</taxon>
    </lineage>
</organism>
<sequence>MDYSSLLSSDDELDKIENVSIEDESLHLRYYSSGEDENSNKRQRVETSTSDTMTGACRGPEDNIPDESMSSVNDSVLECSSVSVSRSSTPSVQMNSRTPTNLASTPCSSRSIIPTFLITPLSGDVHSSRSPTPVTDDISRKDQTTGSANKIDTLTSEVIKMKRQLVKVQENQSNVEKKLDILIQMLHSKQMHKKGSQKINVPAQIAKLNNRKKALKKNPACQKNKKKQLCQVWRYSICLLNKPIQRRRVVYRQTSALEV</sequence>
<keyword evidence="4" id="KW-1185">Reference proteome</keyword>
<accession>A0A8S3Q7D0</accession>
<evidence type="ECO:0000256" key="2">
    <source>
        <dbReference type="SAM" id="MobiDB-lite"/>
    </source>
</evidence>
<dbReference type="AlphaFoldDB" id="A0A8S3Q7D0"/>
<name>A0A8S3Q7D0_MYTED</name>
<evidence type="ECO:0000256" key="1">
    <source>
        <dbReference type="SAM" id="Coils"/>
    </source>
</evidence>